<organism evidence="4 5">
    <name type="scientific">Cryobacterium luteum</name>
    <dbReference type="NCBI Taxonomy" id="1424661"/>
    <lineage>
        <taxon>Bacteria</taxon>
        <taxon>Bacillati</taxon>
        <taxon>Actinomycetota</taxon>
        <taxon>Actinomycetes</taxon>
        <taxon>Micrococcales</taxon>
        <taxon>Microbacteriaceae</taxon>
        <taxon>Cryobacterium</taxon>
    </lineage>
</organism>
<feature type="region of interest" description="Disordered" evidence="1">
    <location>
        <begin position="224"/>
        <end position="272"/>
    </location>
</feature>
<comment type="caution">
    <text evidence="4">The sequence shown here is derived from an EMBL/GenBank/DDBJ whole genome shotgun (WGS) entry which is preliminary data.</text>
</comment>
<evidence type="ECO:0000259" key="3">
    <source>
        <dbReference type="Pfam" id="PF05598"/>
    </source>
</evidence>
<dbReference type="RefSeq" id="WP_092113167.1">
    <property type="nucleotide sequence ID" value="NZ_FOCN01000063.1"/>
</dbReference>
<reference evidence="4 5" key="1">
    <citation type="submission" date="2019-03" db="EMBL/GenBank/DDBJ databases">
        <title>Genomics of glacier-inhabiting Cryobacterium strains.</title>
        <authorList>
            <person name="Liu Q."/>
            <person name="Xin Y.-H."/>
        </authorList>
    </citation>
    <scope>NUCLEOTIDE SEQUENCE [LARGE SCALE GENOMIC DNA]</scope>
    <source>
        <strain evidence="4 5">Hh15</strain>
    </source>
</reference>
<dbReference type="GO" id="GO:0004803">
    <property type="term" value="F:transposase activity"/>
    <property type="evidence" value="ECO:0007669"/>
    <property type="project" value="InterPro"/>
</dbReference>
<dbReference type="AlphaFoldDB" id="A0A5F0D0C2"/>
<dbReference type="InterPro" id="IPR047629">
    <property type="entry name" value="IS1182_transpos"/>
</dbReference>
<dbReference type="GO" id="GO:0006313">
    <property type="term" value="P:DNA transposition"/>
    <property type="evidence" value="ECO:0007669"/>
    <property type="project" value="InterPro"/>
</dbReference>
<feature type="compositionally biased region" description="Basic and acidic residues" evidence="1">
    <location>
        <begin position="224"/>
        <end position="240"/>
    </location>
</feature>
<protein>
    <submittedName>
        <fullName evidence="4">IS1182 family transposase</fullName>
    </submittedName>
</protein>
<dbReference type="Proteomes" id="UP000297654">
    <property type="component" value="Unassembled WGS sequence"/>
</dbReference>
<feature type="domain" description="Transposase IS4-like" evidence="2">
    <location>
        <begin position="276"/>
        <end position="447"/>
    </location>
</feature>
<dbReference type="GO" id="GO:0003677">
    <property type="term" value="F:DNA binding"/>
    <property type="evidence" value="ECO:0007669"/>
    <property type="project" value="InterPro"/>
</dbReference>
<dbReference type="InterPro" id="IPR002559">
    <property type="entry name" value="Transposase_11"/>
</dbReference>
<dbReference type="InterPro" id="IPR008490">
    <property type="entry name" value="Transposase_InsH_N"/>
</dbReference>
<evidence type="ECO:0000256" key="1">
    <source>
        <dbReference type="SAM" id="MobiDB-lite"/>
    </source>
</evidence>
<name>A0A5F0D0C2_9MICO</name>
<gene>
    <name evidence="4" type="ORF">E3O10_18235</name>
</gene>
<dbReference type="PANTHER" id="PTHR33408:SF2">
    <property type="entry name" value="TRANSPOSASE DDE DOMAIN-CONTAINING PROTEIN"/>
    <property type="match status" value="1"/>
</dbReference>
<evidence type="ECO:0000313" key="4">
    <source>
        <dbReference type="EMBL" id="TFB81859.1"/>
    </source>
</evidence>
<dbReference type="Pfam" id="PF05598">
    <property type="entry name" value="DUF772"/>
    <property type="match status" value="1"/>
</dbReference>
<dbReference type="Pfam" id="PF01609">
    <property type="entry name" value="DDE_Tnp_1"/>
    <property type="match status" value="1"/>
</dbReference>
<dbReference type="PANTHER" id="PTHR33408">
    <property type="entry name" value="TRANSPOSASE"/>
    <property type="match status" value="1"/>
</dbReference>
<accession>A0A5F0D0C2</accession>
<evidence type="ECO:0000313" key="5">
    <source>
        <dbReference type="Proteomes" id="UP000297654"/>
    </source>
</evidence>
<dbReference type="NCBIfam" id="NF033551">
    <property type="entry name" value="transpos_IS1182"/>
    <property type="match status" value="1"/>
</dbReference>
<sequence length="471" mass="51960">MNKRFRTFEPAAVMLVPPSLDEWLPQNHLSRFIADIVETQLDLKKFYASYAKSKGQPPYDPRLMVRVLLYGYCVGVRSSRELERVCVDVVAFRWLAAQQAPDFRSIARFRKRHLSSLGNVFLQALELCRAAGMVSLGQVALDGTKVRANASRRKAMSYARLTEKQKVLADEVSALLADADAIDDAEDARFGKDKRGDELPPELARRETRLVKLAEARAALEADAAVRARKDAEKKARDKGDDDDTAAQKGDDAAKNAVVRPKAQRNFTDPDSRIMKTADGSFHYAYNAQAIVDADHQVIVATTLTNVGVDVEQVVPMIEKLQATTGVLPGQVLADAGYCSAANLGYATSLEVSSDGRTEFFIATGRVKHGEHVPEVPRGRIPANATLRERMARKLKTKKGRAVYARRKAIVEPVFGQIHTRQGKFVLLRGLEQAAHEWDLIAACHNLMKLHTLQTKALLAAPAALIARPAT</sequence>
<proteinExistence type="predicted"/>
<dbReference type="EMBL" id="SOFF01000065">
    <property type="protein sequence ID" value="TFB81859.1"/>
    <property type="molecule type" value="Genomic_DNA"/>
</dbReference>
<dbReference type="OrthoDB" id="4227096at2"/>
<feature type="domain" description="Transposase InsH N-terminal" evidence="3">
    <location>
        <begin position="19"/>
        <end position="112"/>
    </location>
</feature>
<keyword evidence="5" id="KW-1185">Reference proteome</keyword>
<evidence type="ECO:0000259" key="2">
    <source>
        <dbReference type="Pfam" id="PF01609"/>
    </source>
</evidence>